<evidence type="ECO:0000259" key="2">
    <source>
        <dbReference type="Pfam" id="PF08327"/>
    </source>
</evidence>
<reference evidence="3 4" key="1">
    <citation type="submission" date="2021-03" db="EMBL/GenBank/DDBJ databases">
        <title>Genomic Encyclopedia of Type Strains, Phase IV (KMG-IV): sequencing the most valuable type-strain genomes for metagenomic binning, comparative biology and taxonomic classification.</title>
        <authorList>
            <person name="Goeker M."/>
        </authorList>
    </citation>
    <scope>NUCLEOTIDE SEQUENCE [LARGE SCALE GENOMIC DNA]</scope>
    <source>
        <strain evidence="3 4">DSM 26675</strain>
    </source>
</reference>
<feature type="domain" description="Activator of Hsp90 ATPase homologue 1/2-like C-terminal" evidence="2">
    <location>
        <begin position="15"/>
        <end position="135"/>
    </location>
</feature>
<name>A0ABS4RCD6_9BACI</name>
<protein>
    <submittedName>
        <fullName evidence="3">Uncharacterized protein YndB with AHSA1/START domain</fullName>
    </submittedName>
</protein>
<accession>A0ABS4RCD6</accession>
<dbReference type="Proteomes" id="UP001519293">
    <property type="component" value="Unassembled WGS sequence"/>
</dbReference>
<proteinExistence type="inferred from homology"/>
<organism evidence="3 4">
    <name type="scientific">Cytobacillus eiseniae</name>
    <dbReference type="NCBI Taxonomy" id="762947"/>
    <lineage>
        <taxon>Bacteria</taxon>
        <taxon>Bacillati</taxon>
        <taxon>Bacillota</taxon>
        <taxon>Bacilli</taxon>
        <taxon>Bacillales</taxon>
        <taxon>Bacillaceae</taxon>
        <taxon>Cytobacillus</taxon>
    </lineage>
</organism>
<dbReference type="Pfam" id="PF08327">
    <property type="entry name" value="AHSA1"/>
    <property type="match status" value="1"/>
</dbReference>
<gene>
    <name evidence="3" type="ORF">J2Z40_000060</name>
</gene>
<evidence type="ECO:0000313" key="4">
    <source>
        <dbReference type="Proteomes" id="UP001519293"/>
    </source>
</evidence>
<evidence type="ECO:0000256" key="1">
    <source>
        <dbReference type="ARBA" id="ARBA00006817"/>
    </source>
</evidence>
<dbReference type="SUPFAM" id="SSF55961">
    <property type="entry name" value="Bet v1-like"/>
    <property type="match status" value="1"/>
</dbReference>
<dbReference type="Gene3D" id="3.30.530.20">
    <property type="match status" value="1"/>
</dbReference>
<comment type="caution">
    <text evidence="3">The sequence shown here is derived from an EMBL/GenBank/DDBJ whole genome shotgun (WGS) entry which is preliminary data.</text>
</comment>
<dbReference type="EMBL" id="JAGIKZ010000001">
    <property type="protein sequence ID" value="MBP2239507.1"/>
    <property type="molecule type" value="Genomic_DNA"/>
</dbReference>
<dbReference type="RefSeq" id="WP_066394953.1">
    <property type="nucleotide sequence ID" value="NZ_JAGIKZ010000001.1"/>
</dbReference>
<dbReference type="InterPro" id="IPR013538">
    <property type="entry name" value="ASHA1/2-like_C"/>
</dbReference>
<dbReference type="InterPro" id="IPR023393">
    <property type="entry name" value="START-like_dom_sf"/>
</dbReference>
<comment type="similarity">
    <text evidence="1">Belongs to the AHA1 family.</text>
</comment>
<evidence type="ECO:0000313" key="3">
    <source>
        <dbReference type="EMBL" id="MBP2239507.1"/>
    </source>
</evidence>
<keyword evidence="4" id="KW-1185">Reference proteome</keyword>
<sequence length="147" mass="16678">MDKHITTKFKILKAVNEVFEAIVDPAKIGNYWFSSSSERWEKGKTITLKYDEYEAEGNIEILEMDTNSKIVFSWGAENDEVTLVTITLSELDNESTIIEITESGFKEEDPTIVAKMVGQKGGWVYMLSCLKSYLENGINDLRASLIH</sequence>
<dbReference type="CDD" id="cd08901">
    <property type="entry name" value="SRPBCC_CalC_Aha1-like_8"/>
    <property type="match status" value="1"/>
</dbReference>